<evidence type="ECO:0000313" key="2">
    <source>
        <dbReference type="Proteomes" id="UP001589810"/>
    </source>
</evidence>
<name>A0ABV6MZ58_9PSEU</name>
<sequence length="339" mass="36472">MSSLDEAVAAVEAAVSARDIPQLEAGYEALRSVPRDEFMARSPEMGPRLAGLLSGMPVWHASVYAVAVGALVEWQADATACAPAILDGLRDSLAGAVEFARLWHEKFADEELPDPHGMPSADVQDPAWHTVDKWEMASVAVLADARVRRAVTNRAELLALIDQLEPDYGSLACVQRALLLLDDEPLLVLDRASGRAFRMRMSGIADNFQLQTMMAGVLIGGGHLPGEAPSPEALALCTADHIDVNAARALPPTSRAFNFVTPAGQWIWSEGVPSDIPVVDGIRRLVLDPPPYQHSFGAGRFFPRVPGRLDLEAVLEPADAAPYFADVQEALSVTDSVQR</sequence>
<reference evidence="1 2" key="1">
    <citation type="submission" date="2024-09" db="EMBL/GenBank/DDBJ databases">
        <authorList>
            <person name="Sun Q."/>
            <person name="Mori K."/>
        </authorList>
    </citation>
    <scope>NUCLEOTIDE SEQUENCE [LARGE SCALE GENOMIC DNA]</scope>
    <source>
        <strain evidence="1 2">TBRC 1432</strain>
    </source>
</reference>
<keyword evidence="2" id="KW-1185">Reference proteome</keyword>
<comment type="caution">
    <text evidence="1">The sequence shown here is derived from an EMBL/GenBank/DDBJ whole genome shotgun (WGS) entry which is preliminary data.</text>
</comment>
<gene>
    <name evidence="1" type="ORF">ACFFH7_29075</name>
</gene>
<proteinExistence type="predicted"/>
<protein>
    <submittedName>
        <fullName evidence="1">Uncharacterized protein</fullName>
    </submittedName>
</protein>
<dbReference type="Proteomes" id="UP001589810">
    <property type="component" value="Unassembled WGS sequence"/>
</dbReference>
<dbReference type="EMBL" id="JBHLUD010000009">
    <property type="protein sequence ID" value="MFC0545598.1"/>
    <property type="molecule type" value="Genomic_DNA"/>
</dbReference>
<dbReference type="RefSeq" id="WP_273944161.1">
    <property type="nucleotide sequence ID" value="NZ_CP097263.1"/>
</dbReference>
<evidence type="ECO:0000313" key="1">
    <source>
        <dbReference type="EMBL" id="MFC0545598.1"/>
    </source>
</evidence>
<accession>A0ABV6MZ58</accession>
<organism evidence="1 2">
    <name type="scientific">Kutzneria chonburiensis</name>
    <dbReference type="NCBI Taxonomy" id="1483604"/>
    <lineage>
        <taxon>Bacteria</taxon>
        <taxon>Bacillati</taxon>
        <taxon>Actinomycetota</taxon>
        <taxon>Actinomycetes</taxon>
        <taxon>Pseudonocardiales</taxon>
        <taxon>Pseudonocardiaceae</taxon>
        <taxon>Kutzneria</taxon>
    </lineage>
</organism>